<dbReference type="Pfam" id="PF07992">
    <property type="entry name" value="Pyr_redox_2"/>
    <property type="match status" value="1"/>
</dbReference>
<reference evidence="2 3" key="1">
    <citation type="submission" date="2018-10" db="EMBL/GenBank/DDBJ databases">
        <title>Fifty Aureobasidium pullulans genomes reveal a recombining polyextremotolerant generalist.</title>
        <authorList>
            <person name="Gostincar C."/>
            <person name="Turk M."/>
            <person name="Zajc J."/>
            <person name="Gunde-Cimerman N."/>
        </authorList>
    </citation>
    <scope>NUCLEOTIDE SEQUENCE [LARGE SCALE GENOMIC DNA]</scope>
    <source>
        <strain evidence="2 3">EXF-10796</strain>
    </source>
</reference>
<gene>
    <name evidence="2" type="ORF">D6D21_09678</name>
</gene>
<comment type="caution">
    <text evidence="2">The sequence shown here is derived from an EMBL/GenBank/DDBJ whole genome shotgun (WGS) entry which is preliminary data.</text>
</comment>
<dbReference type="Gene3D" id="3.50.50.100">
    <property type="match status" value="1"/>
</dbReference>
<dbReference type="InterPro" id="IPR036188">
    <property type="entry name" value="FAD/NAD-bd_sf"/>
</dbReference>
<dbReference type="GO" id="GO:0050660">
    <property type="term" value="F:flavin adenine dinucleotide binding"/>
    <property type="evidence" value="ECO:0007669"/>
    <property type="project" value="TreeGrafter"/>
</dbReference>
<dbReference type="PANTHER" id="PTHR43735:SF24">
    <property type="entry name" value="NUCLEOTIDE-DISULPHIDE OXIDOREDUCTASE AMID-LIKE, PUTATIVE (AFU_ORTHOLOGUE AFUA_1G17180)-RELATED"/>
    <property type="match status" value="1"/>
</dbReference>
<proteinExistence type="predicted"/>
<dbReference type="EMBL" id="QZAM01000330">
    <property type="protein sequence ID" value="THW34220.1"/>
    <property type="molecule type" value="Genomic_DNA"/>
</dbReference>
<dbReference type="GO" id="GO:0004174">
    <property type="term" value="F:electron-transferring-flavoprotein dehydrogenase activity"/>
    <property type="evidence" value="ECO:0007669"/>
    <property type="project" value="TreeGrafter"/>
</dbReference>
<dbReference type="Proteomes" id="UP000309076">
    <property type="component" value="Unassembled WGS sequence"/>
</dbReference>
<organism evidence="2 3">
    <name type="scientific">Aureobasidium pullulans</name>
    <name type="common">Black yeast</name>
    <name type="synonym">Pullularia pullulans</name>
    <dbReference type="NCBI Taxonomy" id="5580"/>
    <lineage>
        <taxon>Eukaryota</taxon>
        <taxon>Fungi</taxon>
        <taxon>Dikarya</taxon>
        <taxon>Ascomycota</taxon>
        <taxon>Pezizomycotina</taxon>
        <taxon>Dothideomycetes</taxon>
        <taxon>Dothideomycetidae</taxon>
        <taxon>Dothideales</taxon>
        <taxon>Saccotheciaceae</taxon>
        <taxon>Aureobasidium</taxon>
    </lineage>
</organism>
<dbReference type="GO" id="GO:0005737">
    <property type="term" value="C:cytoplasm"/>
    <property type="evidence" value="ECO:0007669"/>
    <property type="project" value="TreeGrafter"/>
</dbReference>
<dbReference type="InterPro" id="IPR023753">
    <property type="entry name" value="FAD/NAD-binding_dom"/>
</dbReference>
<dbReference type="PRINTS" id="PR00411">
    <property type="entry name" value="PNDRDTASEI"/>
</dbReference>
<evidence type="ECO:0000313" key="2">
    <source>
        <dbReference type="EMBL" id="THW34220.1"/>
    </source>
</evidence>
<name>A0AB74IK06_AURPU</name>
<sequence>MSFARGILRPLFLRSFGRNTKTPCSVIVETPFIYNKTFLSPQLRLFTSTHRFSSTMQSNEGPNVLQNTPKVLIIGGSYSGLAATVNLLDLCDGKPPRFSSTPANDDSKSISKLPVDITIVDERDGYYHLIGNPLAFASDDAASKSWTRFRDIPALKLPNVRFLQGSVATIDCEKKVAWIVDTVTEQRRQEPYDYLLVASGLRRTSPVVPQALDRDQFLAEARTHTKSIRDAKEGVVVIGGGAVGIEMASEIKVIEPWQKVTLIHSRDKLLSAEPLPDDFKERSLEVLKEAGVEVIMGQRVTDTTTIKTDAGSKSWRLTLANGEQITAGHVITAISRSTPTSGYLPVTALDKHGYVKIDASLRFTGDVPNSQSHFAAGDIASWSGIKRCGGAMHMGHYCAINIHQDMLKHRYGQLPTYKELSEFPNIMGLAVGKKAVIFDSTNGTSFGEDLMGSYFGNDLANSSILLELHEAWVSYHGVN</sequence>
<accession>A0AB74IK06</accession>
<evidence type="ECO:0000313" key="3">
    <source>
        <dbReference type="Proteomes" id="UP000309076"/>
    </source>
</evidence>
<dbReference type="PANTHER" id="PTHR43735">
    <property type="entry name" value="APOPTOSIS-INDUCING FACTOR 1"/>
    <property type="match status" value="1"/>
</dbReference>
<protein>
    <submittedName>
        <fullName evidence="2">FAD/NAD(P)-binding domain-containing protein</fullName>
    </submittedName>
</protein>
<dbReference type="AlphaFoldDB" id="A0AB74IK06"/>
<evidence type="ECO:0000259" key="1">
    <source>
        <dbReference type="Pfam" id="PF07992"/>
    </source>
</evidence>
<feature type="domain" description="FAD/NAD(P)-binding" evidence="1">
    <location>
        <begin position="147"/>
        <end position="395"/>
    </location>
</feature>
<dbReference type="PRINTS" id="PR00368">
    <property type="entry name" value="FADPNR"/>
</dbReference>
<dbReference type="SUPFAM" id="SSF51905">
    <property type="entry name" value="FAD/NAD(P)-binding domain"/>
    <property type="match status" value="1"/>
</dbReference>